<evidence type="ECO:0000256" key="4">
    <source>
        <dbReference type="ARBA" id="ARBA00023242"/>
    </source>
</evidence>
<accession>M8BQI9</accession>
<protein>
    <submittedName>
        <fullName evidence="6">Uncharacterized protein</fullName>
    </submittedName>
</protein>
<evidence type="ECO:0000256" key="1">
    <source>
        <dbReference type="ARBA" id="ARBA00023015"/>
    </source>
</evidence>
<name>M8BQI9_AEGTA</name>
<dbReference type="InterPro" id="IPR003441">
    <property type="entry name" value="NAC-dom"/>
</dbReference>
<keyword evidence="2" id="KW-0238">DNA-binding</keyword>
<sequence>MAPPPGPGGLNELKQPPPLPPGVYFNPTSADSMGFLNRWIDGDDKMPDARGFIFHADIARAGQHTWWFLGESKFQSPCSATKNKRADRSVRTGGFWQVEQSKEEIPEGGRKNSFGFYCAPKKPKTPWLMQEFTSDRDRGAGRRGVPALHKLYVTPRPEGLREVYGEDGLTAGNKKPVPADYFAAAAALLPPGSVRGLRQEHVEPHASDRPPSPPPLLHYGDNDDGQNFMDGIMSSVGPLHYDDSEKGQSSIGAANVLGQYQQQQHDEDGPEDNLSMPMDQFMKILGEPAPAETVRGEEPAWDSLPDIVDHDEFVKFNKDA</sequence>
<dbReference type="EnsemblPlants" id="EMT24093">
    <property type="protein sequence ID" value="EMT24093"/>
    <property type="gene ID" value="F775_03087"/>
</dbReference>
<evidence type="ECO:0000256" key="2">
    <source>
        <dbReference type="ARBA" id="ARBA00023125"/>
    </source>
</evidence>
<dbReference type="Gene3D" id="2.170.150.80">
    <property type="entry name" value="NAC domain"/>
    <property type="match status" value="1"/>
</dbReference>
<organism evidence="6">
    <name type="scientific">Aegilops tauschii</name>
    <name type="common">Tausch's goatgrass</name>
    <name type="synonym">Aegilops squarrosa</name>
    <dbReference type="NCBI Taxonomy" id="37682"/>
    <lineage>
        <taxon>Eukaryota</taxon>
        <taxon>Viridiplantae</taxon>
        <taxon>Streptophyta</taxon>
        <taxon>Embryophyta</taxon>
        <taxon>Tracheophyta</taxon>
        <taxon>Spermatophyta</taxon>
        <taxon>Magnoliopsida</taxon>
        <taxon>Liliopsida</taxon>
        <taxon>Poales</taxon>
        <taxon>Poaceae</taxon>
        <taxon>BOP clade</taxon>
        <taxon>Pooideae</taxon>
        <taxon>Triticodae</taxon>
        <taxon>Triticeae</taxon>
        <taxon>Triticinae</taxon>
        <taxon>Aegilops</taxon>
    </lineage>
</organism>
<keyword evidence="1" id="KW-0805">Transcription regulation</keyword>
<dbReference type="GO" id="GO:0003677">
    <property type="term" value="F:DNA binding"/>
    <property type="evidence" value="ECO:0007669"/>
    <property type="project" value="UniProtKB-KW"/>
</dbReference>
<reference evidence="6" key="1">
    <citation type="submission" date="2015-06" db="UniProtKB">
        <authorList>
            <consortium name="EnsemblPlants"/>
        </authorList>
    </citation>
    <scope>IDENTIFICATION</scope>
</reference>
<keyword evidence="3" id="KW-0804">Transcription</keyword>
<feature type="region of interest" description="Disordered" evidence="5">
    <location>
        <begin position="194"/>
        <end position="253"/>
    </location>
</feature>
<dbReference type="InterPro" id="IPR036093">
    <property type="entry name" value="NAC_dom_sf"/>
</dbReference>
<evidence type="ECO:0000256" key="3">
    <source>
        <dbReference type="ARBA" id="ARBA00023163"/>
    </source>
</evidence>
<dbReference type="SUPFAM" id="SSF101941">
    <property type="entry name" value="NAC domain"/>
    <property type="match status" value="1"/>
</dbReference>
<proteinExistence type="predicted"/>
<evidence type="ECO:0000256" key="5">
    <source>
        <dbReference type="SAM" id="MobiDB-lite"/>
    </source>
</evidence>
<feature type="compositionally biased region" description="Basic and acidic residues" evidence="5">
    <location>
        <begin position="197"/>
        <end position="208"/>
    </location>
</feature>
<dbReference type="AlphaFoldDB" id="M8BQI9"/>
<evidence type="ECO:0000313" key="6">
    <source>
        <dbReference type="EnsemblPlants" id="EMT24093"/>
    </source>
</evidence>
<keyword evidence="4" id="KW-0539">Nucleus</keyword>
<dbReference type="PROSITE" id="PS51005">
    <property type="entry name" value="NAC"/>
    <property type="match status" value="1"/>
</dbReference>
<dbReference type="GO" id="GO:0006355">
    <property type="term" value="P:regulation of DNA-templated transcription"/>
    <property type="evidence" value="ECO:0007669"/>
    <property type="project" value="InterPro"/>
</dbReference>
<feature type="region of interest" description="Disordered" evidence="5">
    <location>
        <begin position="1"/>
        <end position="24"/>
    </location>
</feature>
<dbReference type="Pfam" id="PF02365">
    <property type="entry name" value="NAM"/>
    <property type="match status" value="1"/>
</dbReference>